<organism evidence="3 8">
    <name type="scientific">Staphylococcus pseudintermedius</name>
    <dbReference type="NCBI Taxonomy" id="283734"/>
    <lineage>
        <taxon>Bacteria</taxon>
        <taxon>Bacillati</taxon>
        <taxon>Bacillota</taxon>
        <taxon>Bacilli</taxon>
        <taxon>Bacillales</taxon>
        <taxon>Staphylococcaceae</taxon>
        <taxon>Staphylococcus</taxon>
        <taxon>Staphylococcus intermedius group</taxon>
    </lineage>
</organism>
<dbReference type="EMBL" id="QEIV01001033">
    <property type="protein sequence ID" value="PWZ97963.1"/>
    <property type="molecule type" value="Genomic_DNA"/>
</dbReference>
<feature type="domain" description="GP-PDE" evidence="1">
    <location>
        <begin position="2"/>
        <end position="246"/>
    </location>
</feature>
<dbReference type="AlphaFoldDB" id="A0A161UED5"/>
<dbReference type="Proteomes" id="UP000256409">
    <property type="component" value="Unassembled WGS sequence"/>
</dbReference>
<dbReference type="PANTHER" id="PTHR46211">
    <property type="entry name" value="GLYCEROPHOSPHORYL DIESTER PHOSPHODIESTERASE"/>
    <property type="match status" value="1"/>
</dbReference>
<reference evidence="9" key="3">
    <citation type="journal article" date="2018" name="Vet. Microbiol.">
        <title>Molecular epidemiology of methicillin-resistant staphylococci amongst veterinary personnel, personnel-owned pets, patients and the hospital environment of two companion animal veterinary hospitals.</title>
        <authorList>
            <person name="Worthing K.A."/>
            <person name="Brown J."/>
            <person name="Gerber L."/>
            <person name="Abraham S."/>
            <person name="Trott D."/>
            <person name="Norris J.M."/>
        </authorList>
    </citation>
    <scope>NUCLEOTIDE SEQUENCE [LARGE SCALE GENOMIC DNA]</scope>
    <source>
        <strain evidence="9">ST496-2</strain>
    </source>
</reference>
<evidence type="ECO:0000313" key="4">
    <source>
        <dbReference type="EMBL" id="PWZ97963.1"/>
    </source>
</evidence>
<dbReference type="Gene3D" id="3.20.20.190">
    <property type="entry name" value="Phosphatidylinositol (PI) phosphodiesterase"/>
    <property type="match status" value="1"/>
</dbReference>
<dbReference type="EMBL" id="QEIT01000080">
    <property type="protein sequence ID" value="PWZ73158.1"/>
    <property type="molecule type" value="Genomic_DNA"/>
</dbReference>
<evidence type="ECO:0000313" key="10">
    <source>
        <dbReference type="Proteomes" id="UP000595859"/>
    </source>
</evidence>
<dbReference type="GeneID" id="93825101"/>
<evidence type="ECO:0000313" key="7">
    <source>
        <dbReference type="Proteomes" id="UP000246351"/>
    </source>
</evidence>
<dbReference type="PROSITE" id="PS51704">
    <property type="entry name" value="GP_PDE"/>
    <property type="match status" value="1"/>
</dbReference>
<keyword evidence="11" id="KW-1185">Reference proteome</keyword>
<dbReference type="STRING" id="937773.SPSINT_1046"/>
<evidence type="ECO:0000313" key="2">
    <source>
        <dbReference type="EMBL" id="EGQ4383577.1"/>
    </source>
</evidence>
<evidence type="ECO:0000313" key="3">
    <source>
        <dbReference type="EMBL" id="PWZ73158.1"/>
    </source>
</evidence>
<proteinExistence type="predicted"/>
<evidence type="ECO:0000313" key="5">
    <source>
        <dbReference type="EMBL" id="QQM97282.1"/>
    </source>
</evidence>
<reference evidence="5 10" key="5">
    <citation type="submission" date="2020-12" db="EMBL/GenBank/DDBJ databases">
        <title>Whole genome sequencing and de novo assembly of Staphylococcus pseudintermedius: a novel pangenome approach to unravel pathogenesis of canine pyoderma.</title>
        <authorList>
            <person name="Ferrer L."/>
            <person name="Perez D."/>
            <person name="Fonticoba R."/>
            <person name="Vines J."/>
            <person name="Fabregas N."/>
            <person name="Madronero S."/>
            <person name="Meroni G."/>
            <person name="Martino P."/>
            <person name="Martinez S."/>
            <person name="Cusco A."/>
            <person name="Migura L."/>
            <person name="Francino O."/>
        </authorList>
    </citation>
    <scope>NUCLEOTIDE SEQUENCE [LARGE SCALE GENOMIC DNA]</scope>
    <source>
        <strain evidence="5 10">HSP080</strain>
    </source>
</reference>
<dbReference type="EMBL" id="AAXKXX010000001">
    <property type="protein sequence ID" value="EGQ4383577.1"/>
    <property type="molecule type" value="Genomic_DNA"/>
</dbReference>
<evidence type="ECO:0000313" key="11">
    <source>
        <dbReference type="Proteomes" id="UP000600220"/>
    </source>
</evidence>
<name>A0A161UED5_STAPS</name>
<reference evidence="6" key="2">
    <citation type="journal article" date="2018" name="Vet. Microbiol.">
        <title>Methicillin-resistant staphylococci amongst veterinary personnel, personnel-owned pets, patients and the hospital environment of two small animal veterinary hospitals.</title>
        <authorList>
            <person name="Worthing K.A."/>
            <person name="Brown J."/>
            <person name="Gerber L."/>
            <person name="Abraham S."/>
            <person name="Trott D."/>
            <person name="Norris J.M."/>
        </authorList>
    </citation>
    <scope>NUCLEOTIDE SEQUENCE</scope>
    <source>
        <strain evidence="6">ST496-2</strain>
    </source>
</reference>
<evidence type="ECO:0000259" key="1">
    <source>
        <dbReference type="PROSITE" id="PS51704"/>
    </source>
</evidence>
<evidence type="ECO:0000313" key="8">
    <source>
        <dbReference type="Proteomes" id="UP000246800"/>
    </source>
</evidence>
<dbReference type="RefSeq" id="WP_015729071.1">
    <property type="nucleotide sequence ID" value="NZ_BAAFHP010000002.1"/>
</dbReference>
<protein>
    <submittedName>
        <fullName evidence="3">Glycerophosphoryl diester phosphodiesterase</fullName>
    </submittedName>
</protein>
<gene>
    <name evidence="3" type="ORF">DD902_11710</name>
    <name evidence="4" type="ORF">DD924_10820</name>
    <name evidence="6" type="ORF">DV961_06285</name>
    <name evidence="2" type="ORF">EGV54_00490</name>
    <name evidence="5" type="ORF">JGZ15_07010</name>
</gene>
<reference evidence="2 11" key="4">
    <citation type="submission" date="2018-11" db="EMBL/GenBank/DDBJ databases">
        <authorList>
            <consortium name="Veterinary Laboratory Investigation and Response Network"/>
        </authorList>
    </citation>
    <scope>NUCLEOTIDE SEQUENCE [LARGE SCALE GENOMIC DNA]</scope>
    <source>
        <strain evidence="2 11">SPSE-18-VL-LA-PA-Ryan-0021</strain>
    </source>
</reference>
<dbReference type="Pfam" id="PF03009">
    <property type="entry name" value="GDPD"/>
    <property type="match status" value="1"/>
</dbReference>
<dbReference type="InterPro" id="IPR030395">
    <property type="entry name" value="GP_PDE_dom"/>
</dbReference>
<dbReference type="OrthoDB" id="384721at2"/>
<dbReference type="Proteomes" id="UP000595859">
    <property type="component" value="Chromosome"/>
</dbReference>
<dbReference type="Proteomes" id="UP000600220">
    <property type="component" value="Unassembled WGS sequence"/>
</dbReference>
<reference evidence="7 8" key="1">
    <citation type="journal article" date="2018" name="Vet. Microbiol.">
        <title>Clonal diversity and geographic distribution of methicillin-resistant Staphylococcus pseudintermedius from Australian animals: Discovery of novel sequence types.</title>
        <authorList>
            <person name="Worthing K.A."/>
            <person name="Abraham S."/>
            <person name="Coombs G.W."/>
            <person name="Pang S."/>
            <person name="Saputra S."/>
            <person name="Jordan D."/>
            <person name="Trott D.J."/>
            <person name="Norris J.M."/>
        </authorList>
    </citation>
    <scope>NUCLEOTIDE SEQUENCE [LARGE SCALE GENOMIC DNA]</scope>
    <source>
        <strain evidence="3 8">ST525 1</strain>
        <strain evidence="4 7">ST71 3</strain>
    </source>
</reference>
<dbReference type="Proteomes" id="UP000246800">
    <property type="component" value="Unassembled WGS sequence"/>
</dbReference>
<evidence type="ECO:0000313" key="9">
    <source>
        <dbReference type="Proteomes" id="UP000256409"/>
    </source>
</evidence>
<dbReference type="SUPFAM" id="SSF51695">
    <property type="entry name" value="PLC-like phosphodiesterases"/>
    <property type="match status" value="1"/>
</dbReference>
<dbReference type="EMBL" id="CP066884">
    <property type="protein sequence ID" value="QQM97282.1"/>
    <property type="molecule type" value="Genomic_DNA"/>
</dbReference>
<dbReference type="Proteomes" id="UP000246351">
    <property type="component" value="Unassembled WGS sequence"/>
</dbReference>
<dbReference type="EMBL" id="QQPC01000035">
    <property type="protein sequence ID" value="REA81818.1"/>
    <property type="molecule type" value="Genomic_DNA"/>
</dbReference>
<sequence length="248" mass="28445">MTIIFAHRGLSSKAPENTVTAFDLARKVEGVKWLELDVAITKDEQLIIFHDDDLDRTTDTTGEVSETLYEKIEHASSGEWFGPEFKEERVLTFEQLIDFANRYQLNLNIELKGVTGPNGSYLSERMIQLFKEQIKQLDSNIEVLISSFNFALLKLAEQHVPQYTRAVLFERCAFYPDWRTIVDFCGSSIVHLEDINLTRDVVQDIKSSGYTLNVWTVNDKDRANILFNWGVDGIFTDCADDLIHLQKA</sequence>
<dbReference type="GO" id="GO:0006629">
    <property type="term" value="P:lipid metabolic process"/>
    <property type="evidence" value="ECO:0007669"/>
    <property type="project" value="InterPro"/>
</dbReference>
<dbReference type="PANTHER" id="PTHR46211:SF1">
    <property type="entry name" value="GLYCEROPHOSPHODIESTER PHOSPHODIESTERASE, CYTOPLASMIC"/>
    <property type="match status" value="1"/>
</dbReference>
<accession>A0A161UED5</accession>
<evidence type="ECO:0000313" key="6">
    <source>
        <dbReference type="EMBL" id="REA81818.1"/>
    </source>
</evidence>
<dbReference type="eggNOG" id="COG0584">
    <property type="taxonomic scope" value="Bacteria"/>
</dbReference>
<dbReference type="GO" id="GO:0008081">
    <property type="term" value="F:phosphoric diester hydrolase activity"/>
    <property type="evidence" value="ECO:0007669"/>
    <property type="project" value="InterPro"/>
</dbReference>
<dbReference type="InterPro" id="IPR017946">
    <property type="entry name" value="PLC-like_Pdiesterase_TIM-brl"/>
</dbReference>